<evidence type="ECO:0000313" key="2">
    <source>
        <dbReference type="EMBL" id="SNR71668.1"/>
    </source>
</evidence>
<evidence type="ECO:0000256" key="1">
    <source>
        <dbReference type="SAM" id="MobiDB-lite"/>
    </source>
</evidence>
<organism evidence="2 3">
    <name type="scientific">Halorubrum ezzemoulense</name>
    <name type="common">Halorubrum chaoviator</name>
    <dbReference type="NCBI Taxonomy" id="337243"/>
    <lineage>
        <taxon>Archaea</taxon>
        <taxon>Methanobacteriati</taxon>
        <taxon>Methanobacteriota</taxon>
        <taxon>Stenosarchaea group</taxon>
        <taxon>Halobacteria</taxon>
        <taxon>Halobacteriales</taxon>
        <taxon>Haloferacaceae</taxon>
        <taxon>Halorubrum</taxon>
    </lineage>
</organism>
<gene>
    <name evidence="2" type="ORF">SAMN06266787_11418</name>
</gene>
<feature type="region of interest" description="Disordered" evidence="1">
    <location>
        <begin position="145"/>
        <end position="223"/>
    </location>
</feature>
<reference evidence="3" key="1">
    <citation type="submission" date="2017-06" db="EMBL/GenBank/DDBJ databases">
        <authorList>
            <person name="Varghese N."/>
            <person name="Submissions S."/>
        </authorList>
    </citation>
    <scope>NUCLEOTIDE SEQUENCE [LARGE SCALE GENOMIC DNA]</scope>
    <source>
        <strain evidence="3">DSM 19316</strain>
    </source>
</reference>
<dbReference type="Proteomes" id="UP000198297">
    <property type="component" value="Unassembled WGS sequence"/>
</dbReference>
<name>A0A238YLI8_HALEZ</name>
<proteinExistence type="predicted"/>
<feature type="region of interest" description="Disordered" evidence="1">
    <location>
        <begin position="264"/>
        <end position="317"/>
    </location>
</feature>
<sequence length="346" mass="38186">MDHSGFGVGSFFHTPDSNTSSKPIFQLLEQTATERAPRSNREPVSEHPTHGDLATTETIKRKHLYTTSNGYVPRLPSRKAVPNPNTNAGTPAQPRVADRMRAMRLHDDRTDATPRPQEARLRAGRHRTAQQRREAIVARNRPDPTRLRRTTSSRQHVATFAASRPAGSEWGRQQSEKGPVAPTTAISRVPTAANRGWVPNPASESIPVPEQESGAPTNQLGGTGHATIWRSVRHRGVRCRVLPPSNSRVPNHARCRRLPATRLSRTQSDVDYRRTSSARCRSRLRPVTNQPVPNSRSSPVPQQATMSGAPTDRGSGAPTGHYVRCPLLPAFLVPLATRCRNRLASY</sequence>
<evidence type="ECO:0000313" key="3">
    <source>
        <dbReference type="Proteomes" id="UP000198297"/>
    </source>
</evidence>
<dbReference type="AlphaFoldDB" id="A0A238YLI8"/>
<feature type="compositionally biased region" description="Basic and acidic residues" evidence="1">
    <location>
        <begin position="35"/>
        <end position="50"/>
    </location>
</feature>
<feature type="compositionally biased region" description="Polar residues" evidence="1">
    <location>
        <begin position="287"/>
        <end position="308"/>
    </location>
</feature>
<feature type="region of interest" description="Disordered" evidence="1">
    <location>
        <begin position="1"/>
        <end position="93"/>
    </location>
</feature>
<dbReference type="EMBL" id="FZNK01000014">
    <property type="protein sequence ID" value="SNR71668.1"/>
    <property type="molecule type" value="Genomic_DNA"/>
</dbReference>
<feature type="region of interest" description="Disordered" evidence="1">
    <location>
        <begin position="110"/>
        <end position="133"/>
    </location>
</feature>
<protein>
    <submittedName>
        <fullName evidence="2">Uncharacterized protein</fullName>
    </submittedName>
</protein>
<accession>A0A238YLI8</accession>
<feature type="compositionally biased region" description="Basic and acidic residues" evidence="1">
    <location>
        <begin position="110"/>
        <end position="121"/>
    </location>
</feature>
<feature type="compositionally biased region" description="Polar residues" evidence="1">
    <location>
        <begin position="15"/>
        <end position="33"/>
    </location>
</feature>